<sequence>MNTKGKGLNKEISQTIADDVCDELRSIPSLASVEAGLSLVIAGPSLEEIKLQGERKGLENDVTQSGKQKSGEPEPPH</sequence>
<evidence type="ECO:0000313" key="3">
    <source>
        <dbReference type="Proteomes" id="UP000274504"/>
    </source>
</evidence>
<gene>
    <name evidence="2" type="ORF">HDID_LOCUS3249</name>
</gene>
<name>A0A0R3SEP3_HYMDI</name>
<protein>
    <submittedName>
        <fullName evidence="4">ZT_dimer domain-containing protein</fullName>
    </submittedName>
</protein>
<evidence type="ECO:0000256" key="1">
    <source>
        <dbReference type="SAM" id="MobiDB-lite"/>
    </source>
</evidence>
<evidence type="ECO:0000313" key="4">
    <source>
        <dbReference type="WBParaSite" id="HDID_0000325101-mRNA-1"/>
    </source>
</evidence>
<proteinExistence type="predicted"/>
<reference evidence="2 3" key="2">
    <citation type="submission" date="2018-11" db="EMBL/GenBank/DDBJ databases">
        <authorList>
            <consortium name="Pathogen Informatics"/>
        </authorList>
    </citation>
    <scope>NUCLEOTIDE SEQUENCE [LARGE SCALE GENOMIC DNA]</scope>
</reference>
<dbReference type="EMBL" id="UYSG01000945">
    <property type="protein sequence ID" value="VDL29407.1"/>
    <property type="molecule type" value="Genomic_DNA"/>
</dbReference>
<dbReference type="WBParaSite" id="HDID_0000325101-mRNA-1">
    <property type="protein sequence ID" value="HDID_0000325101-mRNA-1"/>
    <property type="gene ID" value="HDID_0000325101"/>
</dbReference>
<feature type="region of interest" description="Disordered" evidence="1">
    <location>
        <begin position="53"/>
        <end position="77"/>
    </location>
</feature>
<organism evidence="4">
    <name type="scientific">Hymenolepis diminuta</name>
    <name type="common">Rat tapeworm</name>
    <dbReference type="NCBI Taxonomy" id="6216"/>
    <lineage>
        <taxon>Eukaryota</taxon>
        <taxon>Metazoa</taxon>
        <taxon>Spiralia</taxon>
        <taxon>Lophotrochozoa</taxon>
        <taxon>Platyhelminthes</taxon>
        <taxon>Cestoda</taxon>
        <taxon>Eucestoda</taxon>
        <taxon>Cyclophyllidea</taxon>
        <taxon>Hymenolepididae</taxon>
        <taxon>Hymenolepis</taxon>
    </lineage>
</organism>
<dbReference type="AlphaFoldDB" id="A0A0R3SEP3"/>
<evidence type="ECO:0000313" key="2">
    <source>
        <dbReference type="EMBL" id="VDL29407.1"/>
    </source>
</evidence>
<dbReference type="Proteomes" id="UP000274504">
    <property type="component" value="Unassembled WGS sequence"/>
</dbReference>
<accession>A0A0R3SEP3</accession>
<reference evidence="4" key="1">
    <citation type="submission" date="2017-02" db="UniProtKB">
        <authorList>
            <consortium name="WormBaseParasite"/>
        </authorList>
    </citation>
    <scope>IDENTIFICATION</scope>
</reference>